<feature type="domain" description="Tetrapyrrole methylase" evidence="7">
    <location>
        <begin position="6"/>
        <end position="216"/>
    </location>
</feature>
<evidence type="ECO:0000259" key="7">
    <source>
        <dbReference type="Pfam" id="PF00590"/>
    </source>
</evidence>
<comment type="caution">
    <text evidence="8">The sequence shown here is derived from an EMBL/GenBank/DDBJ whole genome shotgun (WGS) entry which is preliminary data.</text>
</comment>
<evidence type="ECO:0000256" key="5">
    <source>
        <dbReference type="ARBA" id="ARBA00023244"/>
    </source>
</evidence>
<dbReference type="EMBL" id="JAUSUY010000006">
    <property type="protein sequence ID" value="MDT3426384.1"/>
    <property type="molecule type" value="Genomic_DNA"/>
</dbReference>
<dbReference type="PROSITE" id="PS00840">
    <property type="entry name" value="SUMT_2"/>
    <property type="match status" value="1"/>
</dbReference>
<dbReference type="RefSeq" id="WP_312000976.1">
    <property type="nucleotide sequence ID" value="NZ_JAUSUY010000006.1"/>
</dbReference>
<dbReference type="NCBIfam" id="NF004790">
    <property type="entry name" value="PRK06136.1"/>
    <property type="match status" value="1"/>
</dbReference>
<evidence type="ECO:0000313" key="9">
    <source>
        <dbReference type="Proteomes" id="UP001248709"/>
    </source>
</evidence>
<evidence type="ECO:0000256" key="4">
    <source>
        <dbReference type="ARBA" id="ARBA00022691"/>
    </source>
</evidence>
<dbReference type="PANTHER" id="PTHR45790:SF3">
    <property type="entry name" value="S-ADENOSYL-L-METHIONINE-DEPENDENT UROPORPHYRINOGEN III METHYLTRANSFERASE, CHLOROPLASTIC"/>
    <property type="match status" value="1"/>
</dbReference>
<dbReference type="InterPro" id="IPR006366">
    <property type="entry name" value="CobA/CysG_C"/>
</dbReference>
<name>A0ABU3H6D6_9BACL</name>
<dbReference type="EC" id="2.1.1.107" evidence="1"/>
<keyword evidence="9" id="KW-1185">Reference proteome</keyword>
<dbReference type="InterPro" id="IPR035996">
    <property type="entry name" value="4pyrrol_Methylase_sf"/>
</dbReference>
<dbReference type="PANTHER" id="PTHR45790">
    <property type="entry name" value="SIROHEME SYNTHASE-RELATED"/>
    <property type="match status" value="1"/>
</dbReference>
<dbReference type="Gene3D" id="3.30.950.10">
    <property type="entry name" value="Methyltransferase, Cobalt-precorrin-4 Transmethylase, Domain 2"/>
    <property type="match status" value="1"/>
</dbReference>
<keyword evidence="5" id="KW-0627">Porphyrin biosynthesis</keyword>
<dbReference type="InterPro" id="IPR014777">
    <property type="entry name" value="4pyrrole_Mease_sub1"/>
</dbReference>
<dbReference type="InterPro" id="IPR003043">
    <property type="entry name" value="Uropor_MeTrfase_CS"/>
</dbReference>
<evidence type="ECO:0000256" key="1">
    <source>
        <dbReference type="ARBA" id="ARBA00012162"/>
    </source>
</evidence>
<evidence type="ECO:0000256" key="6">
    <source>
        <dbReference type="RuleBase" id="RU003960"/>
    </source>
</evidence>
<comment type="similarity">
    <text evidence="6">Belongs to the precorrin methyltransferase family.</text>
</comment>
<organism evidence="8 9">
    <name type="scientific">Paenibacillus forsythiae</name>
    <dbReference type="NCBI Taxonomy" id="365616"/>
    <lineage>
        <taxon>Bacteria</taxon>
        <taxon>Bacillati</taxon>
        <taxon>Bacillota</taxon>
        <taxon>Bacilli</taxon>
        <taxon>Bacillales</taxon>
        <taxon>Paenibacillaceae</taxon>
        <taxon>Paenibacillus</taxon>
    </lineage>
</organism>
<proteinExistence type="inferred from homology"/>
<protein>
    <recommendedName>
        <fullName evidence="1">uroporphyrinogen-III C-methyltransferase</fullName>
        <ecNumber evidence="1">2.1.1.107</ecNumber>
    </recommendedName>
</protein>
<dbReference type="SUPFAM" id="SSF53790">
    <property type="entry name" value="Tetrapyrrole methylase"/>
    <property type="match status" value="1"/>
</dbReference>
<dbReference type="GO" id="GO:0004851">
    <property type="term" value="F:uroporphyrin-III C-methyltransferase activity"/>
    <property type="evidence" value="ECO:0007669"/>
    <property type="project" value="UniProtKB-EC"/>
</dbReference>
<evidence type="ECO:0000313" key="8">
    <source>
        <dbReference type="EMBL" id="MDT3426384.1"/>
    </source>
</evidence>
<sequence length="255" mass="27119">MKTGTISIVGAGPGDPELITVKAVRRIREADVVLYDRLVPQELLDYAKPDARLIYCGKAPGRHSMSQEQIIHVMIRQARLGHKVVRLKGGDPFVFGRGGEEALAAAEAGITWEVIPGVTSAVGAAAAAGIPLTHRGVAASFAVVTGSRCGDHETPVNWKHLARGVDTIAVYMGVSRLGQIREELLRHGKPGSTPAALIENGTTTRQRTITGTLDNIEQLATACRVGNPAMIIIGEVVRMNELLTQQASAPSEQIV</sequence>
<dbReference type="PROSITE" id="PS00839">
    <property type="entry name" value="SUMT_1"/>
    <property type="match status" value="1"/>
</dbReference>
<keyword evidence="4" id="KW-0949">S-adenosyl-L-methionine</keyword>
<evidence type="ECO:0000256" key="3">
    <source>
        <dbReference type="ARBA" id="ARBA00022679"/>
    </source>
</evidence>
<keyword evidence="3 6" id="KW-0808">Transferase</keyword>
<dbReference type="InterPro" id="IPR000878">
    <property type="entry name" value="4pyrrol_Mease"/>
</dbReference>
<dbReference type="Proteomes" id="UP001248709">
    <property type="component" value="Unassembled WGS sequence"/>
</dbReference>
<dbReference type="InterPro" id="IPR014776">
    <property type="entry name" value="4pyrrole_Mease_sub2"/>
</dbReference>
<dbReference type="NCBIfam" id="TIGR01469">
    <property type="entry name" value="cobA_cysG_Cterm"/>
    <property type="match status" value="1"/>
</dbReference>
<dbReference type="InterPro" id="IPR050161">
    <property type="entry name" value="Siro_Cobalamin_biosynth"/>
</dbReference>
<dbReference type="Pfam" id="PF00590">
    <property type="entry name" value="TP_methylase"/>
    <property type="match status" value="1"/>
</dbReference>
<dbReference type="Gene3D" id="3.40.1010.10">
    <property type="entry name" value="Cobalt-precorrin-4 Transmethylase, Domain 1"/>
    <property type="match status" value="1"/>
</dbReference>
<accession>A0ABU3H6D6</accession>
<gene>
    <name evidence="8" type="ORF">J2Z22_001910</name>
</gene>
<dbReference type="CDD" id="cd11642">
    <property type="entry name" value="SUMT"/>
    <property type="match status" value="1"/>
</dbReference>
<reference evidence="8 9" key="1">
    <citation type="submission" date="2023-07" db="EMBL/GenBank/DDBJ databases">
        <title>Genomic Encyclopedia of Type Strains, Phase IV (KMG-IV): sequencing the most valuable type-strain genomes for metagenomic binning, comparative biology and taxonomic classification.</title>
        <authorList>
            <person name="Goeker M."/>
        </authorList>
    </citation>
    <scope>NUCLEOTIDE SEQUENCE [LARGE SCALE GENOMIC DNA]</scope>
    <source>
        <strain evidence="8 9">T98</strain>
    </source>
</reference>
<keyword evidence="2 6" id="KW-0489">Methyltransferase</keyword>
<dbReference type="GO" id="GO:0032259">
    <property type="term" value="P:methylation"/>
    <property type="evidence" value="ECO:0007669"/>
    <property type="project" value="UniProtKB-KW"/>
</dbReference>
<evidence type="ECO:0000256" key="2">
    <source>
        <dbReference type="ARBA" id="ARBA00022603"/>
    </source>
</evidence>